<evidence type="ECO:0000313" key="2">
    <source>
        <dbReference type="Proteomes" id="UP000736335"/>
    </source>
</evidence>
<organism evidence="1 2">
    <name type="scientific">Thelephora terrestris</name>
    <dbReference type="NCBI Taxonomy" id="56493"/>
    <lineage>
        <taxon>Eukaryota</taxon>
        <taxon>Fungi</taxon>
        <taxon>Dikarya</taxon>
        <taxon>Basidiomycota</taxon>
        <taxon>Agaricomycotina</taxon>
        <taxon>Agaricomycetes</taxon>
        <taxon>Thelephorales</taxon>
        <taxon>Thelephoraceae</taxon>
        <taxon>Thelephora</taxon>
    </lineage>
</organism>
<dbReference type="Proteomes" id="UP000736335">
    <property type="component" value="Unassembled WGS sequence"/>
</dbReference>
<proteinExistence type="predicted"/>
<reference evidence="1" key="2">
    <citation type="submission" date="2020-11" db="EMBL/GenBank/DDBJ databases">
        <authorList>
            <consortium name="DOE Joint Genome Institute"/>
            <person name="Kuo A."/>
            <person name="Miyauchi S."/>
            <person name="Kiss E."/>
            <person name="Drula E."/>
            <person name="Kohler A."/>
            <person name="Sanchez-Garcia M."/>
            <person name="Andreopoulos B."/>
            <person name="Barry K.W."/>
            <person name="Bonito G."/>
            <person name="Buee M."/>
            <person name="Carver A."/>
            <person name="Chen C."/>
            <person name="Cichocki N."/>
            <person name="Clum A."/>
            <person name="Culley D."/>
            <person name="Crous P.W."/>
            <person name="Fauchery L."/>
            <person name="Girlanda M."/>
            <person name="Hayes R."/>
            <person name="Keri Z."/>
            <person name="Labutti K."/>
            <person name="Lipzen A."/>
            <person name="Lombard V."/>
            <person name="Magnuson J."/>
            <person name="Maillard F."/>
            <person name="Morin E."/>
            <person name="Murat C."/>
            <person name="Nolan M."/>
            <person name="Ohm R."/>
            <person name="Pangilinan J."/>
            <person name="Pereira M."/>
            <person name="Perotto S."/>
            <person name="Peter M."/>
            <person name="Riley R."/>
            <person name="Sitrit Y."/>
            <person name="Stielow B."/>
            <person name="Szollosi G."/>
            <person name="Zifcakova L."/>
            <person name="Stursova M."/>
            <person name="Spatafora J.W."/>
            <person name="Tedersoo L."/>
            <person name="Vaario L.-M."/>
            <person name="Yamada A."/>
            <person name="Yan M."/>
            <person name="Wang P."/>
            <person name="Xu J."/>
            <person name="Bruns T."/>
            <person name="Baldrian P."/>
            <person name="Vilgalys R."/>
            <person name="Henrissat B."/>
            <person name="Grigoriev I.V."/>
            <person name="Hibbett D."/>
            <person name="Nagy L.G."/>
            <person name="Martin F.M."/>
        </authorList>
    </citation>
    <scope>NUCLEOTIDE SEQUENCE</scope>
    <source>
        <strain evidence="1">UH-Tt-Lm1</strain>
    </source>
</reference>
<comment type="caution">
    <text evidence="1">The sequence shown here is derived from an EMBL/GenBank/DDBJ whole genome shotgun (WGS) entry which is preliminary data.</text>
</comment>
<gene>
    <name evidence="1" type="ORF">BJ322DRAFT_1217216</name>
</gene>
<sequence>MSIALWTVRLRAEERTGKKQNSRDSTDPFIKFGSALRFAKQRKAYRSTCRFLTTEVTAPVPIPSRLFPDRFHTKPIALSLTDTWGRGKAPFFLTARRNDRIKKRIFVTFSTDFLRSLVQLWRTLRISHPHDPFLFSRMMILSLDNPLTHWERTPAEIYAFASGWVASLLSVSARPHRMQHIALFFDEEAARNHHGLIRPITGVTPTPDADDCSREYDTLLVQ</sequence>
<name>A0A9P6HJ88_9AGAM</name>
<dbReference type="AlphaFoldDB" id="A0A9P6HJ88"/>
<evidence type="ECO:0000313" key="1">
    <source>
        <dbReference type="EMBL" id="KAF9787992.1"/>
    </source>
</evidence>
<dbReference type="EMBL" id="WIUZ02000004">
    <property type="protein sequence ID" value="KAF9787992.1"/>
    <property type="molecule type" value="Genomic_DNA"/>
</dbReference>
<protein>
    <submittedName>
        <fullName evidence="1">Uncharacterized protein</fullName>
    </submittedName>
</protein>
<accession>A0A9P6HJ88</accession>
<keyword evidence="2" id="KW-1185">Reference proteome</keyword>
<reference evidence="1" key="1">
    <citation type="journal article" date="2020" name="Nat. Commun.">
        <title>Large-scale genome sequencing of mycorrhizal fungi provides insights into the early evolution of symbiotic traits.</title>
        <authorList>
            <person name="Miyauchi S."/>
            <person name="Kiss E."/>
            <person name="Kuo A."/>
            <person name="Drula E."/>
            <person name="Kohler A."/>
            <person name="Sanchez-Garcia M."/>
            <person name="Morin E."/>
            <person name="Andreopoulos B."/>
            <person name="Barry K.W."/>
            <person name="Bonito G."/>
            <person name="Buee M."/>
            <person name="Carver A."/>
            <person name="Chen C."/>
            <person name="Cichocki N."/>
            <person name="Clum A."/>
            <person name="Culley D."/>
            <person name="Crous P.W."/>
            <person name="Fauchery L."/>
            <person name="Girlanda M."/>
            <person name="Hayes R.D."/>
            <person name="Keri Z."/>
            <person name="LaButti K."/>
            <person name="Lipzen A."/>
            <person name="Lombard V."/>
            <person name="Magnuson J."/>
            <person name="Maillard F."/>
            <person name="Murat C."/>
            <person name="Nolan M."/>
            <person name="Ohm R.A."/>
            <person name="Pangilinan J."/>
            <person name="Pereira M.F."/>
            <person name="Perotto S."/>
            <person name="Peter M."/>
            <person name="Pfister S."/>
            <person name="Riley R."/>
            <person name="Sitrit Y."/>
            <person name="Stielow J.B."/>
            <person name="Szollosi G."/>
            <person name="Zifcakova L."/>
            <person name="Stursova M."/>
            <person name="Spatafora J.W."/>
            <person name="Tedersoo L."/>
            <person name="Vaario L.M."/>
            <person name="Yamada A."/>
            <person name="Yan M."/>
            <person name="Wang P."/>
            <person name="Xu J."/>
            <person name="Bruns T."/>
            <person name="Baldrian P."/>
            <person name="Vilgalys R."/>
            <person name="Dunand C."/>
            <person name="Henrissat B."/>
            <person name="Grigoriev I.V."/>
            <person name="Hibbett D."/>
            <person name="Nagy L.G."/>
            <person name="Martin F.M."/>
        </authorList>
    </citation>
    <scope>NUCLEOTIDE SEQUENCE</scope>
    <source>
        <strain evidence="1">UH-Tt-Lm1</strain>
    </source>
</reference>